<accession>A0AAV0HGP5</accession>
<dbReference type="PANTHER" id="PTHR34123:SF4">
    <property type="entry name" value="PHOSPHORIBOSYLTRANSFERASE-LIKE PROTEIN, PUTATIVE (DUF2358)-RELATED"/>
    <property type="match status" value="1"/>
</dbReference>
<proteinExistence type="predicted"/>
<dbReference type="PANTHER" id="PTHR34123">
    <property type="entry name" value="OS04G0578200 PROTEIN"/>
    <property type="match status" value="1"/>
</dbReference>
<gene>
    <name evidence="1" type="ORF">LITE_LOCUS4410</name>
</gene>
<evidence type="ECO:0000313" key="1">
    <source>
        <dbReference type="EMBL" id="CAI0384486.1"/>
    </source>
</evidence>
<sequence>MRRGSRPLSPHVSSPIPSSFSCCRIRVLVEFRPCAIPNDFWTETIVSRHQIESTETLIVTNSPASEANRFDVFIFEGYPERISQRTICIPLSGFKTYLRFPWRPLISIVGATVYELNEDFKIVRHTESWNVSALEAVGQIFTPSFDRRPGEQ</sequence>
<keyword evidence="2" id="KW-1185">Reference proteome</keyword>
<protein>
    <submittedName>
        <fullName evidence="1">Uncharacterized protein</fullName>
    </submittedName>
</protein>
<dbReference type="PROSITE" id="PS51257">
    <property type="entry name" value="PROKAR_LIPOPROTEIN"/>
    <property type="match status" value="1"/>
</dbReference>
<name>A0AAV0HGP5_9ROSI</name>
<comment type="caution">
    <text evidence="1">The sequence shown here is derived from an EMBL/GenBank/DDBJ whole genome shotgun (WGS) entry which is preliminary data.</text>
</comment>
<dbReference type="EMBL" id="CAMGYJ010000002">
    <property type="protein sequence ID" value="CAI0384486.1"/>
    <property type="molecule type" value="Genomic_DNA"/>
</dbReference>
<reference evidence="1" key="1">
    <citation type="submission" date="2022-08" db="EMBL/GenBank/DDBJ databases">
        <authorList>
            <person name="Gutierrez-Valencia J."/>
        </authorList>
    </citation>
    <scope>NUCLEOTIDE SEQUENCE</scope>
</reference>
<dbReference type="AlphaFoldDB" id="A0AAV0HGP5"/>
<dbReference type="Proteomes" id="UP001154282">
    <property type="component" value="Unassembled WGS sequence"/>
</dbReference>
<evidence type="ECO:0000313" key="2">
    <source>
        <dbReference type="Proteomes" id="UP001154282"/>
    </source>
</evidence>
<organism evidence="1 2">
    <name type="scientific">Linum tenue</name>
    <dbReference type="NCBI Taxonomy" id="586396"/>
    <lineage>
        <taxon>Eukaryota</taxon>
        <taxon>Viridiplantae</taxon>
        <taxon>Streptophyta</taxon>
        <taxon>Embryophyta</taxon>
        <taxon>Tracheophyta</taxon>
        <taxon>Spermatophyta</taxon>
        <taxon>Magnoliopsida</taxon>
        <taxon>eudicotyledons</taxon>
        <taxon>Gunneridae</taxon>
        <taxon>Pentapetalae</taxon>
        <taxon>rosids</taxon>
        <taxon>fabids</taxon>
        <taxon>Malpighiales</taxon>
        <taxon>Linaceae</taxon>
        <taxon>Linum</taxon>
    </lineage>
</organism>